<dbReference type="Pfam" id="PF05965">
    <property type="entry name" value="FYRC"/>
    <property type="match status" value="1"/>
</dbReference>
<dbReference type="Proteomes" id="UP000281553">
    <property type="component" value="Unassembled WGS sequence"/>
</dbReference>
<reference evidence="2 3" key="1">
    <citation type="submission" date="2018-11" db="EMBL/GenBank/DDBJ databases">
        <authorList>
            <consortium name="Pathogen Informatics"/>
        </authorList>
    </citation>
    <scope>NUCLEOTIDE SEQUENCE [LARGE SCALE GENOMIC DNA]</scope>
</reference>
<keyword evidence="3" id="KW-1185">Reference proteome</keyword>
<gene>
    <name evidence="2" type="ORF">DILT_LOCUS9200</name>
</gene>
<dbReference type="InterPro" id="IPR003889">
    <property type="entry name" value="FYrich_C"/>
</dbReference>
<accession>A0A3P7NXG2</accession>
<dbReference type="SMART" id="SM00542">
    <property type="entry name" value="FYRC"/>
    <property type="match status" value="1"/>
</dbReference>
<feature type="region of interest" description="Disordered" evidence="1">
    <location>
        <begin position="126"/>
        <end position="166"/>
    </location>
</feature>
<dbReference type="Gene3D" id="3.30.160.360">
    <property type="match status" value="1"/>
</dbReference>
<organism evidence="2 3">
    <name type="scientific">Dibothriocephalus latus</name>
    <name type="common">Fish tapeworm</name>
    <name type="synonym">Diphyllobothrium latum</name>
    <dbReference type="NCBI Taxonomy" id="60516"/>
    <lineage>
        <taxon>Eukaryota</taxon>
        <taxon>Metazoa</taxon>
        <taxon>Spiralia</taxon>
        <taxon>Lophotrochozoa</taxon>
        <taxon>Platyhelminthes</taxon>
        <taxon>Cestoda</taxon>
        <taxon>Eucestoda</taxon>
        <taxon>Diphyllobothriidea</taxon>
        <taxon>Diphyllobothriidae</taxon>
        <taxon>Dibothriocephalus</taxon>
    </lineage>
</organism>
<dbReference type="GO" id="GO:0005634">
    <property type="term" value="C:nucleus"/>
    <property type="evidence" value="ECO:0007669"/>
    <property type="project" value="InterPro"/>
</dbReference>
<feature type="region of interest" description="Disordered" evidence="1">
    <location>
        <begin position="183"/>
        <end position="224"/>
    </location>
</feature>
<dbReference type="EMBL" id="UYRU01056223">
    <property type="protein sequence ID" value="VDN13369.1"/>
    <property type="molecule type" value="Genomic_DNA"/>
</dbReference>
<feature type="non-terminal residue" evidence="2">
    <location>
        <position position="629"/>
    </location>
</feature>
<feature type="compositionally biased region" description="Polar residues" evidence="1">
    <location>
        <begin position="183"/>
        <end position="196"/>
    </location>
</feature>
<dbReference type="PROSITE" id="PS51543">
    <property type="entry name" value="FYRC"/>
    <property type="match status" value="1"/>
</dbReference>
<dbReference type="OrthoDB" id="308383at2759"/>
<name>A0A3P7NXG2_DIBLA</name>
<sequence length="629" mass="68947">MSPAPVCPRLQTVSLPLTSSLAFSLRIKLNDLLICRRVFVPSDCFAVSLSSGQADEPSPVLSLAISPNTEALLRGEVLSSSFILTVGALRVDRLGRIREASDSLARTVDDNDSYLCPIGYRGGYVHQPRREPVSQARPVSRPIILSPPRKSPTDAPPPTTVFSRQSSHMVSPTMTASINNAISLPTSSTRPNSIVTENLPLSPRLGRAETRPLPRPSPLEHPSSAPRIVSAMSLSTPAPNPSMMNIPSFDSVVVSAPKVRTLINGEPQMENIARPLNYTPAEKRTYLHAGLPNASVYESKRISLPPTQNSQTMFIRFTTNSNNNRAPQQLIATRGGQTVVLRSTKNLTPVQLPTSLSISVSRPSSITTNSVHSIRPTNIVTPTVAIKLNPVDGTQTSAIVPELGKPLAPPDFHLASQLDASAVSTMRIPQIAQLDGIDDRGLSSKGGSVSGKNARQARKGVSVKKKWMVERENREELRNLISKAKQENCDRLYQRELTTHAESFRLSFSVDNVIKAAATPAAAWGAVLQRVAQLRSQQGLTPLTPRSVDGWTQFGLNHRHVVFLVEQLTNAFTCYRYRFRYHQYRIDRLREMFTPPVPVREGCARAMPCPVSPRNNGIARDPLDFLSCR</sequence>
<proteinExistence type="predicted"/>
<evidence type="ECO:0000313" key="2">
    <source>
        <dbReference type="EMBL" id="VDN13369.1"/>
    </source>
</evidence>
<dbReference type="AlphaFoldDB" id="A0A3P7NXG2"/>
<protein>
    <submittedName>
        <fullName evidence="2">Uncharacterized protein</fullName>
    </submittedName>
</protein>
<evidence type="ECO:0000313" key="3">
    <source>
        <dbReference type="Proteomes" id="UP000281553"/>
    </source>
</evidence>
<evidence type="ECO:0000256" key="1">
    <source>
        <dbReference type="SAM" id="MobiDB-lite"/>
    </source>
</evidence>